<feature type="compositionally biased region" description="Polar residues" evidence="2">
    <location>
        <begin position="1224"/>
        <end position="1252"/>
    </location>
</feature>
<dbReference type="InterPro" id="IPR028267">
    <property type="entry name" value="Pianissimo_N"/>
</dbReference>
<name>A0A1I8NQG9_STOCA</name>
<keyword evidence="7" id="KW-1185">Reference proteome</keyword>
<feature type="compositionally biased region" description="Polar residues" evidence="2">
    <location>
        <begin position="1687"/>
        <end position="1696"/>
    </location>
</feature>
<feature type="compositionally biased region" description="Pro residues" evidence="2">
    <location>
        <begin position="1945"/>
        <end position="1954"/>
    </location>
</feature>
<feature type="compositionally biased region" description="Basic and acidic residues" evidence="2">
    <location>
        <begin position="1856"/>
        <end position="1866"/>
    </location>
</feature>
<feature type="region of interest" description="Disordered" evidence="2">
    <location>
        <begin position="1221"/>
        <end position="1261"/>
    </location>
</feature>
<evidence type="ECO:0000313" key="7">
    <source>
        <dbReference type="Proteomes" id="UP000095300"/>
    </source>
</evidence>
<gene>
    <name evidence="6" type="primary">106088531</name>
</gene>
<sequence>MAYSCRYGKRSKYRAKVSEDSEKYYRLDPKKSAAENCYDIYSALCCRETRDTKRLFLLSGLATLCQRQQWLQQKQQKTQQQHQHQHHHHQQQHQQHHQQQQHQHHTTTPSSSTAATTTPTNKSSTQHASSAVSNISGGSSNSTTNATAIVTATTPSALATPSTMAATAAASATSTSKSNLGFTTEELLYCLSASLIHTFTQVRAAAIRTIRYVLTTTKDVKVFNSIQLPHLLCRSIDIMLKNDDERVQALKLIRKMLAISPENISPVLVRCLVSLADTGIEESDNLLRACLATLCEFAVLNPTLLICCGGVTSITRNVLECHNPRIAESLSGVLLYLLEWPHTRNISGVRLDCLAAPYCDYTYRLGIMDKNKDARELRYTSCRLALLSVLHSWTGTIEFCDPSKPSGLKAIVDALYLNQTEIRKAILELLFELLGLPQPTWTKEYAVALQAVDPSDFQDNWLLCNGFVAAEGRSILPSLAARAPNICEQHLALQLYCFLETGLLNALVEVIVSSDDSVSVAATVLIGKILHLMHTHLPPDICSTSPALPSLISHATRGNLHASAAISALQCYQKMLRNRPASSSLFLDSIIQEGTLINTKLFRREINAQDIPFASNSLQSPPPATNAPGGQFSSLGAGGGGIGTLERPRLDSVSSSDESNSQSSSTRRASFRLKYKILPFLENIKVNRLIKDSNVLNSKDGSGWDWEVISTIIRSNLIRKMEEPSLTFLKNLIDFFKPSKNCFSHQDLDHGKTLPPYVQVGLDLIDWLLAIYPLESVRLLTDFFTDVASQLLAVTTSNRAHDCLFSPHHMDTTMCQQYFLFIGRMCRAQKGITILTNTAVFEHLINLVRNTDHVCYVKLIVSGLDYTLDSVTRKVLEKALTDAKDRSGRYYATQFLMVLLRARIPNFEVWGIPLIIQQTKDYDRSVVLAAMEVLEEACHEKYYLEEIVSLWPNLKILGDVGRLLMARYYSLSRGLNQPKAKVKEEIEYWKNGYNKRYVLIVEADTHSSLTLHVRNEEGCYSRRNSNTRPIIIPPNIPAHLYGQMVQTTQGTTALRKFGDLPQLLDVISAGKCSDEAECLELKAAIWAVGHASTHSNGIEFFLESGSRIYEKLVILATKCDIYSIRSTCYSVLGLIGSTNDGANVLFKLNWLSVRHDRNTTWPVHQPEDWMLGNYTPMRHHFDDVPPYNYTGMEDQIDGSYYTGSYWNLLLSSTSTNRDAIGAASASSEAQDANTTTDSIKTSGEETSSSSRQMGVGGVVAAGAGGNSTVSGGGSSSSSIMPAAAKSKTLPEGSYLRHGRHQRSLSESKTTDVISLLCGGQGGGGNAAALHHSHRTRYNSCTDSNTSGVSSCESVTGRTAAAMGDYQQFPLSPIPSMSNLLEIPLAQSSLMRRISLVGTSYLQNAISPVDIKGYAQLRSLRRHCRPVLSESGAELYDIIDRIDLLSYASFRPRKSSFGDSSRKSKVRSLDRQTSLRMYAQLDSEELQVPLPTLNAPKFLSQNDSKGPCYAGISLPKNLLDLFPTRNLTRTYVSQDIQDQDLMDINLLTAKQQYLNDSLNNEAGDESSIISSLSDVSSVSKRSKWQGTKHGRSNCLFCSRQRKRSQNLLRLDGGGGGGSGDTSTTTLCEMYTNASAALVAAGIQATVALSRKGGGPGGGGGGGTTSTANSSNTAGGNAAAAAAPPNSNKPPLQQQQYSNASSIQLSDLQFQSPESILSEESLPDKLTANILYNVQRLANPVSAKQSKMALLELKQKHPASFQDICLYSEICRTLGRCSYRMNARRFLQELFLDLDFDSFYNEPLDIISKKDKDSFKKPDPIKERLNAAAGIGLPAGDKMSLLKERMKRDLNNTSSIRIETHNVGDTKNETSFTVNNSGGPTSSSSSSSSSLSVGVGVGGPSLKPHLKSQPLASVYEASCENLLLDPSPRLKTAAAILKQNCKNFTKAPPPAAPPPNVSTSASSTKHEYNTELRITSDDDDDDGDDDEDDGDDDDDEDREVVDNRSADVIINLRRSCINMHQQLMELEQIQRGRKHTFDEIDGAVATTSSSDYSLNPASSKPIQTLVTNAHSYVFGSGNGGNSSGGGGSASTPISSSTCSDQTTTSNRSSICTVSQQPLNHTNHRLNSTHQLITPLPPTPLLTASGSICKPIENENTKYRRGRFYTLELDLSCTKNKFPITDRKRPQTLSSILDPSPTNSSKATAVTPTTTSSSSPSTTSPSKRCPPLPGGGSNSKANCSLQRQHSLGSDSSAIYKSPGLRISFTGDSISPITAINYPHTPMSTSASSSSHYSSYLSQFQDHTATGPVIANMIISPTSSSSASASASNPHANTNTNRKYLITKSLAATFAQPIGKLYCEKRLQSSKSEAVLMQQSPSPSLSSTSTTAIPPNQQSSNDLKAAAHATTPMEMPPKTAATTPTCKYSNF</sequence>
<feature type="region of interest" description="Disordered" evidence="2">
    <location>
        <begin position="1850"/>
        <end position="1894"/>
    </location>
</feature>
<dbReference type="VEuPathDB" id="VectorBase:SCAU001144"/>
<dbReference type="Gene3D" id="1.25.10.10">
    <property type="entry name" value="Leucine-rich Repeat Variant"/>
    <property type="match status" value="1"/>
</dbReference>
<dbReference type="GO" id="GO:0051897">
    <property type="term" value="P:positive regulation of phosphatidylinositol 3-kinase/protein kinase B signal transduction"/>
    <property type="evidence" value="ECO:0007669"/>
    <property type="project" value="TreeGrafter"/>
</dbReference>
<feature type="compositionally biased region" description="Gly residues" evidence="2">
    <location>
        <begin position="1651"/>
        <end position="1662"/>
    </location>
</feature>
<dbReference type="SUPFAM" id="SSF48371">
    <property type="entry name" value="ARM repeat"/>
    <property type="match status" value="1"/>
</dbReference>
<dbReference type="GO" id="GO:0043539">
    <property type="term" value="F:protein serine/threonine kinase activator activity"/>
    <property type="evidence" value="ECO:0007669"/>
    <property type="project" value="TreeGrafter"/>
</dbReference>
<dbReference type="Pfam" id="PF14663">
    <property type="entry name" value="RasGEF_N_2"/>
    <property type="match status" value="1"/>
</dbReference>
<dbReference type="InterPro" id="IPR029453">
    <property type="entry name" value="Rictor_IV"/>
</dbReference>
<evidence type="ECO:0000256" key="2">
    <source>
        <dbReference type="SAM" id="MobiDB-lite"/>
    </source>
</evidence>
<reference evidence="6" key="1">
    <citation type="submission" date="2020-05" db="UniProtKB">
        <authorList>
            <consortium name="EnsemblMetazoa"/>
        </authorList>
    </citation>
    <scope>IDENTIFICATION</scope>
    <source>
        <strain evidence="6">USDA</strain>
    </source>
</reference>
<comment type="similarity">
    <text evidence="1">Belongs to the RICTOR family.</text>
</comment>
<feature type="compositionally biased region" description="Low complexity" evidence="2">
    <location>
        <begin position="97"/>
        <end position="141"/>
    </location>
</feature>
<protein>
    <recommendedName>
        <fullName evidence="8">Rapamycin-insensitive companion of mTOR</fullName>
    </recommendedName>
</protein>
<feature type="compositionally biased region" description="Low complexity" evidence="2">
    <location>
        <begin position="2372"/>
        <end position="2387"/>
    </location>
</feature>
<dbReference type="PANTHER" id="PTHR13298:SF11">
    <property type="entry name" value="RAPAMYCIN-INSENSITIVE COMPANION OF MTOR"/>
    <property type="match status" value="1"/>
</dbReference>
<feature type="region of interest" description="Disordered" evidence="2">
    <location>
        <begin position="1943"/>
        <end position="2001"/>
    </location>
</feature>
<feature type="compositionally biased region" description="Basic and acidic residues" evidence="2">
    <location>
        <begin position="1962"/>
        <end position="1974"/>
    </location>
</feature>
<feature type="compositionally biased region" description="Low complexity" evidence="2">
    <location>
        <begin position="2401"/>
        <end position="2417"/>
    </location>
</feature>
<feature type="region of interest" description="Disordered" evidence="2">
    <location>
        <begin position="2078"/>
        <end position="2108"/>
    </location>
</feature>
<dbReference type="InterPro" id="IPR029451">
    <property type="entry name" value="RICTOR_M"/>
</dbReference>
<dbReference type="EnsemblMetazoa" id="SCAU001144-RA">
    <property type="protein sequence ID" value="SCAU001144-PA"/>
    <property type="gene ID" value="SCAU001144"/>
</dbReference>
<dbReference type="PANTHER" id="PTHR13298">
    <property type="entry name" value="CYTOSOLIC REGULATOR PIANISSIMO"/>
    <property type="match status" value="1"/>
</dbReference>
<dbReference type="GO" id="GO:0038203">
    <property type="term" value="P:TORC2 signaling"/>
    <property type="evidence" value="ECO:0007669"/>
    <property type="project" value="TreeGrafter"/>
</dbReference>
<feature type="region of interest" description="Disordered" evidence="2">
    <location>
        <begin position="2181"/>
        <end position="2240"/>
    </location>
</feature>
<dbReference type="GO" id="GO:0031932">
    <property type="term" value="C:TORC2 complex"/>
    <property type="evidence" value="ECO:0007669"/>
    <property type="project" value="InterPro"/>
</dbReference>
<dbReference type="SMART" id="SM01303">
    <property type="entry name" value="RasGEF_N_2"/>
    <property type="match status" value="1"/>
</dbReference>
<feature type="compositionally biased region" description="Low complexity" evidence="2">
    <location>
        <begin position="1663"/>
        <end position="1684"/>
    </location>
</feature>
<dbReference type="Pfam" id="PF14664">
    <property type="entry name" value="RICTOR_N"/>
    <property type="match status" value="1"/>
</dbReference>
<dbReference type="Proteomes" id="UP000095300">
    <property type="component" value="Unassembled WGS sequence"/>
</dbReference>
<dbReference type="OrthoDB" id="271111at2759"/>
<feature type="compositionally biased region" description="Low complexity" evidence="2">
    <location>
        <begin position="2087"/>
        <end position="2103"/>
    </location>
</feature>
<feature type="region of interest" description="Disordered" evidence="2">
    <location>
        <begin position="646"/>
        <end position="665"/>
    </location>
</feature>
<feature type="domain" description="Rapamycin-insensitive companion of mTOR N-terminal" evidence="4">
    <location>
        <begin position="169"/>
        <end position="538"/>
    </location>
</feature>
<dbReference type="InterPro" id="IPR029452">
    <property type="entry name" value="RICTOR_V"/>
</dbReference>
<dbReference type="InterPro" id="IPR028268">
    <property type="entry name" value="Pianissimo_fam"/>
</dbReference>
<dbReference type="SMART" id="SM01308">
    <property type="entry name" value="RICTOR_N"/>
    <property type="match status" value="1"/>
</dbReference>
<feature type="compositionally biased region" description="Low complexity" evidence="2">
    <location>
        <begin position="1871"/>
        <end position="1892"/>
    </location>
</feature>
<dbReference type="Pfam" id="PF14668">
    <property type="entry name" value="RICTOR_V"/>
    <property type="match status" value="1"/>
</dbReference>
<evidence type="ECO:0000256" key="1">
    <source>
        <dbReference type="ARBA" id="ARBA00008878"/>
    </source>
</evidence>
<feature type="compositionally biased region" description="Acidic residues" evidence="2">
    <location>
        <begin position="1975"/>
        <end position="1997"/>
    </location>
</feature>
<feature type="compositionally biased region" description="Low complexity" evidence="2">
    <location>
        <begin position="652"/>
        <end position="665"/>
    </location>
</feature>
<evidence type="ECO:0000259" key="3">
    <source>
        <dbReference type="SMART" id="SM01307"/>
    </source>
</evidence>
<organism evidence="6 7">
    <name type="scientific">Stomoxys calcitrans</name>
    <name type="common">Stable fly</name>
    <name type="synonym">Conops calcitrans</name>
    <dbReference type="NCBI Taxonomy" id="35570"/>
    <lineage>
        <taxon>Eukaryota</taxon>
        <taxon>Metazoa</taxon>
        <taxon>Ecdysozoa</taxon>
        <taxon>Arthropoda</taxon>
        <taxon>Hexapoda</taxon>
        <taxon>Insecta</taxon>
        <taxon>Pterygota</taxon>
        <taxon>Neoptera</taxon>
        <taxon>Endopterygota</taxon>
        <taxon>Diptera</taxon>
        <taxon>Brachycera</taxon>
        <taxon>Muscomorpha</taxon>
        <taxon>Muscoidea</taxon>
        <taxon>Muscidae</taxon>
        <taxon>Stomoxys</taxon>
    </lineage>
</organism>
<feature type="region of interest" description="Disordered" evidence="2">
    <location>
        <begin position="2365"/>
        <end position="2423"/>
    </location>
</feature>
<feature type="compositionally biased region" description="Basic residues" evidence="2">
    <location>
        <begin position="83"/>
        <end position="96"/>
    </location>
</feature>
<evidence type="ECO:0008006" key="8">
    <source>
        <dbReference type="Google" id="ProtNLM"/>
    </source>
</evidence>
<feature type="domain" description="Rapamycin-insensitive companion of mTOR" evidence="5">
    <location>
        <begin position="1078"/>
        <end position="1152"/>
    </location>
</feature>
<dbReference type="Pfam" id="PF14666">
    <property type="entry name" value="RICTOR_M"/>
    <property type="match status" value="1"/>
</dbReference>
<feature type="region of interest" description="Disordered" evidence="2">
    <location>
        <begin position="76"/>
        <end position="141"/>
    </location>
</feature>
<accession>A0A1I8NQG9</accession>
<feature type="compositionally biased region" description="Polar residues" evidence="2">
    <location>
        <begin position="2184"/>
        <end position="2203"/>
    </location>
</feature>
<feature type="domain" description="Rapamycin-insensitive companion of mTOR middle" evidence="3">
    <location>
        <begin position="681"/>
        <end position="902"/>
    </location>
</feature>
<proteinExistence type="inferred from homology"/>
<dbReference type="InterPro" id="IPR016024">
    <property type="entry name" value="ARM-type_fold"/>
</dbReference>
<evidence type="ECO:0000313" key="6">
    <source>
        <dbReference type="EnsemblMetazoa" id="SCAU001144-PA"/>
    </source>
</evidence>
<dbReference type="InterPro" id="IPR011989">
    <property type="entry name" value="ARM-like"/>
</dbReference>
<dbReference type="SMART" id="SM01310">
    <property type="entry name" value="RICTOR_V"/>
    <property type="match status" value="1"/>
</dbReference>
<dbReference type="STRING" id="35570.A0A1I8NQG9"/>
<feature type="region of interest" description="Disordered" evidence="2">
    <location>
        <begin position="1651"/>
        <end position="1696"/>
    </location>
</feature>
<evidence type="ECO:0000259" key="4">
    <source>
        <dbReference type="SMART" id="SM01308"/>
    </source>
</evidence>
<feature type="region of interest" description="Disordered" evidence="2">
    <location>
        <begin position="613"/>
        <end position="633"/>
    </location>
</feature>
<dbReference type="SMART" id="SM01307">
    <property type="entry name" value="RICTOR_M"/>
    <property type="match status" value="1"/>
</dbReference>
<feature type="compositionally biased region" description="Polar residues" evidence="2">
    <location>
        <begin position="2231"/>
        <end position="2240"/>
    </location>
</feature>
<feature type="compositionally biased region" description="Low complexity" evidence="2">
    <location>
        <begin position="2204"/>
        <end position="2219"/>
    </location>
</feature>
<evidence type="ECO:0000259" key="5">
    <source>
        <dbReference type="SMART" id="SM01310"/>
    </source>
</evidence>